<feature type="binding site" evidence="3">
    <location>
        <position position="107"/>
    </location>
    <ligand>
        <name>Mg(2+)</name>
        <dbReference type="ChEBI" id="CHEBI:18420"/>
    </ligand>
</feature>
<keyword evidence="3" id="KW-0479">Metal-binding</keyword>
<keyword evidence="7" id="KW-1185">Reference proteome</keyword>
<dbReference type="InterPro" id="IPR008278">
    <property type="entry name" value="4-PPantetheinyl_Trfase_dom"/>
</dbReference>
<dbReference type="PANTHER" id="PTHR38096:SF1">
    <property type="entry name" value="ENTEROBACTIN SYNTHASE COMPONENT D"/>
    <property type="match status" value="1"/>
</dbReference>
<sequence>MIGDLLPSGVAWSERFDDEVAEALYPSEEQVIAKAVPKRRREFTTGRWCARQALHQLGVPPAPILPGERGAPGWPQGIAGSITHCEGYRAAVVAHLDAYASVGVDAEPNEPLPPGVLDAISLPEERAQLSAFAWDRLLFSAKESIYKAWFPLARRWLDFTEARVELREDGTFSAKLLVDGPVSGFEGRWLADTGLLLTAVTVPANGLR</sequence>
<dbReference type="PRINTS" id="PR01399">
    <property type="entry name" value="ENTSNTHTASED"/>
</dbReference>
<evidence type="ECO:0000256" key="3">
    <source>
        <dbReference type="PIRSR" id="PIRSR603542-2"/>
    </source>
</evidence>
<dbReference type="Proteomes" id="UP000623608">
    <property type="component" value="Unassembled WGS sequence"/>
</dbReference>
<evidence type="ECO:0000313" key="7">
    <source>
        <dbReference type="Proteomes" id="UP000623608"/>
    </source>
</evidence>
<dbReference type="GO" id="GO:0008897">
    <property type="term" value="F:holo-[acyl-carrier-protein] synthase activity"/>
    <property type="evidence" value="ECO:0007669"/>
    <property type="project" value="InterPro"/>
</dbReference>
<protein>
    <submittedName>
        <fullName evidence="6">4'-phosphopantetheinyl transferase</fullName>
    </submittedName>
</protein>
<dbReference type="GO" id="GO:0009366">
    <property type="term" value="C:enterobactin synthetase complex"/>
    <property type="evidence" value="ECO:0007669"/>
    <property type="project" value="InterPro"/>
</dbReference>
<dbReference type="EMBL" id="BOMY01000022">
    <property type="protein sequence ID" value="GIF20362.1"/>
    <property type="molecule type" value="Genomic_DNA"/>
</dbReference>
<feature type="binding site" evidence="3">
    <location>
        <position position="106"/>
    </location>
    <ligand>
        <name>Mg(2+)</name>
        <dbReference type="ChEBI" id="CHEBI:18420"/>
    </ligand>
</feature>
<feature type="binding site" evidence="2">
    <location>
        <position position="143"/>
    </location>
    <ligand>
        <name>CoA</name>
        <dbReference type="ChEBI" id="CHEBI:57287"/>
    </ligand>
</feature>
<dbReference type="InterPro" id="IPR041354">
    <property type="entry name" value="4PPT_N"/>
</dbReference>
<evidence type="ECO:0000256" key="1">
    <source>
        <dbReference type="ARBA" id="ARBA00022679"/>
    </source>
</evidence>
<feature type="binding site" evidence="2">
    <location>
        <begin position="83"/>
        <end position="84"/>
    </location>
    <ligand>
        <name>CoA</name>
        <dbReference type="ChEBI" id="CHEBI:57287"/>
    </ligand>
</feature>
<dbReference type="GO" id="GO:0009239">
    <property type="term" value="P:enterobactin biosynthetic process"/>
    <property type="evidence" value="ECO:0007669"/>
    <property type="project" value="InterPro"/>
</dbReference>
<dbReference type="GO" id="GO:0005886">
    <property type="term" value="C:plasma membrane"/>
    <property type="evidence" value="ECO:0007669"/>
    <property type="project" value="TreeGrafter"/>
</dbReference>
<evidence type="ECO:0000256" key="2">
    <source>
        <dbReference type="PIRSR" id="PIRSR603542-1"/>
    </source>
</evidence>
<dbReference type="Pfam" id="PF17837">
    <property type="entry name" value="4PPT_N"/>
    <property type="match status" value="1"/>
</dbReference>
<keyword evidence="1 6" id="KW-0808">Transferase</keyword>
<feature type="domain" description="4'-phosphopantetheinyl transferase N-terminal" evidence="5">
    <location>
        <begin position="28"/>
        <end position="94"/>
    </location>
</feature>
<feature type="binding site" evidence="2">
    <location>
        <position position="47"/>
    </location>
    <ligand>
        <name>CoA</name>
        <dbReference type="ChEBI" id="CHEBI:57287"/>
    </ligand>
</feature>
<dbReference type="InterPro" id="IPR037143">
    <property type="entry name" value="4-PPantetheinyl_Trfase_dom_sf"/>
</dbReference>
<keyword evidence="3" id="KW-0460">Magnesium</keyword>
<evidence type="ECO:0000259" key="4">
    <source>
        <dbReference type="Pfam" id="PF01648"/>
    </source>
</evidence>
<feature type="binding site" evidence="2">
    <location>
        <position position="147"/>
    </location>
    <ligand>
        <name>CoA</name>
        <dbReference type="ChEBI" id="CHEBI:57287"/>
    </ligand>
</feature>
<organism evidence="6 7">
    <name type="scientific">Paractinoplanes tereljensis</name>
    <dbReference type="NCBI Taxonomy" id="571912"/>
    <lineage>
        <taxon>Bacteria</taxon>
        <taxon>Bacillati</taxon>
        <taxon>Actinomycetota</taxon>
        <taxon>Actinomycetes</taxon>
        <taxon>Micromonosporales</taxon>
        <taxon>Micromonosporaceae</taxon>
        <taxon>Paractinoplanes</taxon>
    </lineage>
</organism>
<dbReference type="InterPro" id="IPR003542">
    <property type="entry name" value="Enbac_synth_compD-like"/>
</dbReference>
<accession>A0A919TTU2</accession>
<dbReference type="Gene3D" id="3.90.470.20">
    <property type="entry name" value="4'-phosphopantetheinyl transferase domain"/>
    <property type="match status" value="1"/>
</dbReference>
<gene>
    <name evidence="6" type="ORF">Ate02nite_30920</name>
</gene>
<feature type="binding site" evidence="3">
    <location>
        <position position="105"/>
    </location>
    <ligand>
        <name>Mg(2+)</name>
        <dbReference type="ChEBI" id="CHEBI:18420"/>
    </ligand>
</feature>
<dbReference type="SUPFAM" id="SSF56214">
    <property type="entry name" value="4'-phosphopantetheinyl transferase"/>
    <property type="match status" value="2"/>
</dbReference>
<feature type="binding site" evidence="2">
    <location>
        <position position="105"/>
    </location>
    <ligand>
        <name>CoA</name>
        <dbReference type="ChEBI" id="CHEBI:57287"/>
    </ligand>
</feature>
<reference evidence="6" key="1">
    <citation type="submission" date="2021-01" db="EMBL/GenBank/DDBJ databases">
        <title>Whole genome shotgun sequence of Actinoplanes tereljensis NBRC 105297.</title>
        <authorList>
            <person name="Komaki H."/>
            <person name="Tamura T."/>
        </authorList>
    </citation>
    <scope>NUCLEOTIDE SEQUENCE</scope>
    <source>
        <strain evidence="6">NBRC 105297</strain>
    </source>
</reference>
<feature type="binding site" evidence="2">
    <location>
        <position position="157"/>
    </location>
    <ligand>
        <name>CoA</name>
        <dbReference type="ChEBI" id="CHEBI:57287"/>
    </ligand>
</feature>
<dbReference type="AlphaFoldDB" id="A0A919TTU2"/>
<name>A0A919TTU2_9ACTN</name>
<evidence type="ECO:0000259" key="5">
    <source>
        <dbReference type="Pfam" id="PF17837"/>
    </source>
</evidence>
<dbReference type="PANTHER" id="PTHR38096">
    <property type="entry name" value="ENTEROBACTIN SYNTHASE COMPONENT D"/>
    <property type="match status" value="1"/>
</dbReference>
<proteinExistence type="predicted"/>
<feature type="domain" description="4'-phosphopantetheinyl transferase" evidence="4">
    <location>
        <begin position="101"/>
        <end position="179"/>
    </location>
</feature>
<dbReference type="Pfam" id="PF01648">
    <property type="entry name" value="ACPS"/>
    <property type="match status" value="1"/>
</dbReference>
<comment type="cofactor">
    <cofactor evidence="3">
        <name>Mg(2+)</name>
        <dbReference type="ChEBI" id="CHEBI:18420"/>
    </cofactor>
</comment>
<feature type="binding site" evidence="2">
    <location>
        <position position="39"/>
    </location>
    <ligand>
        <name>CoA</name>
        <dbReference type="ChEBI" id="CHEBI:57287"/>
    </ligand>
</feature>
<comment type="caution">
    <text evidence="6">The sequence shown here is derived from an EMBL/GenBank/DDBJ whole genome shotgun (WGS) entry which is preliminary data.</text>
</comment>
<evidence type="ECO:0000313" key="6">
    <source>
        <dbReference type="EMBL" id="GIF20362.1"/>
    </source>
</evidence>
<dbReference type="GO" id="GO:0000287">
    <property type="term" value="F:magnesium ion binding"/>
    <property type="evidence" value="ECO:0007669"/>
    <property type="project" value="InterPro"/>
</dbReference>